<dbReference type="RefSeq" id="WP_331213428.1">
    <property type="nucleotide sequence ID" value="NZ_JAZGQK010000006.1"/>
</dbReference>
<reference evidence="1 2" key="1">
    <citation type="submission" date="2024-01" db="EMBL/GenBank/DDBJ databases">
        <title>Genome insights into Plantactinospora sonchi sp. nov.</title>
        <authorList>
            <person name="Wang L."/>
        </authorList>
    </citation>
    <scope>NUCLEOTIDE SEQUENCE [LARGE SCALE GENOMIC DNA]</scope>
    <source>
        <strain evidence="1 2">NEAU-QY2</strain>
    </source>
</reference>
<gene>
    <name evidence="1" type="ORF">V1633_07350</name>
</gene>
<evidence type="ECO:0008006" key="3">
    <source>
        <dbReference type="Google" id="ProtNLM"/>
    </source>
</evidence>
<proteinExistence type="predicted"/>
<dbReference type="SUPFAM" id="SSF50939">
    <property type="entry name" value="Sialidases"/>
    <property type="match status" value="1"/>
</dbReference>
<evidence type="ECO:0000313" key="2">
    <source>
        <dbReference type="Proteomes" id="UP001332243"/>
    </source>
</evidence>
<protein>
    <recommendedName>
        <fullName evidence="3">Exo-alpha-sialidase</fullName>
    </recommendedName>
</protein>
<keyword evidence="2" id="KW-1185">Reference proteome</keyword>
<evidence type="ECO:0000313" key="1">
    <source>
        <dbReference type="EMBL" id="MEE6258308.1"/>
    </source>
</evidence>
<sequence length="373" mass="39465">MRVHRVRRDAVRVAAVTAVLAVVVAPVAGCSIGDVRRDPPAPTRSTAAADGPVPVPERAVRLALPASARLQQVEFVDAERGYALFVVGGTDIPAAPVSSGLLFGTTDGGRSWQPVHHPRLDGHPQLHAGHGLLVLVVEGTVWYVSADQGRTFRRLEGERPPDAYHQLDGRFQLCCDGDARPKVVEWAGDRFRPLPAQPSLSRPELLGYGGGRLVVARLSAGRAYVSVSDDDGRSWLPPVPLGDGTWSGLRAAVAPDGDAWLIGYADDRTLFPTLWRRDGPGGGWSLTRPVDPPERFTSAVPLGGGLLAVTGPDGAGLVGRGSYLALGWPVGGAHLRMLPDGTLFAADPSTGQAWLGPGHGTERRWVTLRLGPA</sequence>
<dbReference type="InterPro" id="IPR036278">
    <property type="entry name" value="Sialidase_sf"/>
</dbReference>
<dbReference type="EMBL" id="JAZGQK010000006">
    <property type="protein sequence ID" value="MEE6258308.1"/>
    <property type="molecule type" value="Genomic_DNA"/>
</dbReference>
<comment type="caution">
    <text evidence="1">The sequence shown here is derived from an EMBL/GenBank/DDBJ whole genome shotgun (WGS) entry which is preliminary data.</text>
</comment>
<accession>A0ABU7RP77</accession>
<dbReference type="CDD" id="cd15482">
    <property type="entry name" value="Sialidase_non-viral"/>
    <property type="match status" value="1"/>
</dbReference>
<organism evidence="1 2">
    <name type="scientific">Plantactinospora sonchi</name>
    <dbReference type="NCBI Taxonomy" id="1544735"/>
    <lineage>
        <taxon>Bacteria</taxon>
        <taxon>Bacillati</taxon>
        <taxon>Actinomycetota</taxon>
        <taxon>Actinomycetes</taxon>
        <taxon>Micromonosporales</taxon>
        <taxon>Micromonosporaceae</taxon>
        <taxon>Plantactinospora</taxon>
    </lineage>
</organism>
<dbReference type="Proteomes" id="UP001332243">
    <property type="component" value="Unassembled WGS sequence"/>
</dbReference>
<name>A0ABU7RP77_9ACTN</name>